<protein>
    <submittedName>
        <fullName evidence="2">Conotoxin</fullName>
    </submittedName>
</protein>
<organism evidence="2">
    <name type="scientific">Conus praecellens</name>
    <name type="common">Admirable cone</name>
    <dbReference type="NCBI Taxonomy" id="128530"/>
    <lineage>
        <taxon>Eukaryota</taxon>
        <taxon>Metazoa</taxon>
        <taxon>Spiralia</taxon>
        <taxon>Lophotrochozoa</taxon>
        <taxon>Mollusca</taxon>
        <taxon>Gastropoda</taxon>
        <taxon>Caenogastropoda</taxon>
        <taxon>Neogastropoda</taxon>
        <taxon>Conoidea</taxon>
        <taxon>Conidae</taxon>
        <taxon>Conus</taxon>
        <taxon>Turriconus</taxon>
    </lineage>
</organism>
<reference evidence="2" key="2">
    <citation type="submission" date="2017-07" db="EMBL/GenBank/DDBJ databases">
        <authorList>
            <person name="Sun Z.S."/>
            <person name="Albrecht U."/>
            <person name="Echele G."/>
            <person name="Lee C.C."/>
        </authorList>
    </citation>
    <scope>NUCLEOTIDE SEQUENCE</scope>
    <source>
        <strain evidence="2">DivMKFPLLFISL_Ps6.27ii</strain>
    </source>
</reference>
<dbReference type="AlphaFoldDB" id="A0A291C292"/>
<evidence type="ECO:0000313" key="2">
    <source>
        <dbReference type="EMBL" id="ATF27591.1"/>
    </source>
</evidence>
<sequence>MKSTLFLMVLTAAVFLTFFTETDTISVFKAGEKRAHPCTGTFSDCRNQPDGTVCCRNGSCHGFACYY</sequence>
<accession>A0A291C292</accession>
<feature type="signal peptide" evidence="1">
    <location>
        <begin position="1"/>
        <end position="24"/>
    </location>
</feature>
<dbReference type="EMBL" id="MF576757">
    <property type="protein sequence ID" value="ATF27591.1"/>
    <property type="molecule type" value="mRNA"/>
</dbReference>
<name>A0A291C292_CONPC</name>
<reference evidence="2" key="1">
    <citation type="journal article" date="2017" name="Genome Biol. Evol.">
        <title>Divergence of the Venom Exogene Repertoire in Two Sister Species of Turriconus.</title>
        <authorList>
            <person name="Li Q."/>
            <person name="Barghi N."/>
            <person name="Lu A."/>
            <person name="Fedosov A.E."/>
            <person name="Bandyopadhyay P.K."/>
            <person name="Lluisma A.O."/>
            <person name="Concepcion G.P."/>
            <person name="Yandell M."/>
            <person name="Olivera B.M."/>
            <person name="Safavi-Hemami H."/>
        </authorList>
    </citation>
    <scope>NUCLEOTIDE SEQUENCE</scope>
    <source>
        <strain evidence="2">DivMKFPLLFISL_Ps6.27ii</strain>
    </source>
</reference>
<feature type="chain" id="PRO_5012018997" evidence="1">
    <location>
        <begin position="25"/>
        <end position="67"/>
    </location>
</feature>
<evidence type="ECO:0000256" key="1">
    <source>
        <dbReference type="SAM" id="SignalP"/>
    </source>
</evidence>
<proteinExistence type="evidence at transcript level"/>
<keyword evidence="1" id="KW-0732">Signal</keyword>